<keyword evidence="1" id="KW-0723">Serine/threonine-protein kinase</keyword>
<protein>
    <submittedName>
        <fullName evidence="3">ATP-binding protein</fullName>
    </submittedName>
</protein>
<proteinExistence type="predicted"/>
<reference evidence="3" key="2">
    <citation type="submission" date="2020-09" db="EMBL/GenBank/DDBJ databases">
        <authorList>
            <person name="Sun Q."/>
            <person name="Ohkuma M."/>
        </authorList>
    </citation>
    <scope>NUCLEOTIDE SEQUENCE</scope>
    <source>
        <strain evidence="3">JCM 3131</strain>
    </source>
</reference>
<dbReference type="CDD" id="cd16936">
    <property type="entry name" value="HATPase_RsbW-like"/>
    <property type="match status" value="1"/>
</dbReference>
<evidence type="ECO:0000259" key="2">
    <source>
        <dbReference type="Pfam" id="PF13581"/>
    </source>
</evidence>
<dbReference type="RefSeq" id="WP_268245659.1">
    <property type="nucleotide sequence ID" value="NZ_BMQK01000003.1"/>
</dbReference>
<evidence type="ECO:0000256" key="1">
    <source>
        <dbReference type="ARBA" id="ARBA00022527"/>
    </source>
</evidence>
<name>A0A918BBU7_9ACTN</name>
<dbReference type="GO" id="GO:0004674">
    <property type="term" value="F:protein serine/threonine kinase activity"/>
    <property type="evidence" value="ECO:0007669"/>
    <property type="project" value="UniProtKB-KW"/>
</dbReference>
<evidence type="ECO:0000313" key="3">
    <source>
        <dbReference type="EMBL" id="GGQ50668.1"/>
    </source>
</evidence>
<comment type="caution">
    <text evidence="3">The sequence shown here is derived from an EMBL/GenBank/DDBJ whole genome shotgun (WGS) entry which is preliminary data.</text>
</comment>
<dbReference type="PANTHER" id="PTHR35526:SF3">
    <property type="entry name" value="ANTI-SIGMA-F FACTOR RSBW"/>
    <property type="match status" value="1"/>
</dbReference>
<keyword evidence="1" id="KW-0808">Transferase</keyword>
<gene>
    <name evidence="3" type="ORF">GCM10010145_19670</name>
</gene>
<feature type="domain" description="Histidine kinase/HSP90-like ATPase" evidence="2">
    <location>
        <begin position="35"/>
        <end position="150"/>
    </location>
</feature>
<keyword evidence="3" id="KW-0547">Nucleotide-binding</keyword>
<dbReference type="PANTHER" id="PTHR35526">
    <property type="entry name" value="ANTI-SIGMA-F FACTOR RSBW-RELATED"/>
    <property type="match status" value="1"/>
</dbReference>
<keyword evidence="4" id="KW-1185">Reference proteome</keyword>
<dbReference type="InterPro" id="IPR050267">
    <property type="entry name" value="Anti-sigma-factor_SerPK"/>
</dbReference>
<sequence>MAHIAHDGRRALPPLTEPLESDAVELKDSAGYEGRPEDIGAARRFAADFLARAQTERNAQVPARVHGALQLIVSELVTNACKYTSGPCLMDLELAGGTVAVTLWDSDPVLPVARAAEPGRVGQHGLEIVLALCEAYEIRREPVGKRVRVTVGLDGGADGAGALG</sequence>
<dbReference type="InterPro" id="IPR036890">
    <property type="entry name" value="HATPase_C_sf"/>
</dbReference>
<keyword evidence="3" id="KW-0067">ATP-binding</keyword>
<dbReference type="SUPFAM" id="SSF55874">
    <property type="entry name" value="ATPase domain of HSP90 chaperone/DNA topoisomerase II/histidine kinase"/>
    <property type="match status" value="1"/>
</dbReference>
<organism evidence="3 4">
    <name type="scientific">Streptomyces ruber</name>
    <dbReference type="NCBI Taxonomy" id="83378"/>
    <lineage>
        <taxon>Bacteria</taxon>
        <taxon>Bacillati</taxon>
        <taxon>Actinomycetota</taxon>
        <taxon>Actinomycetes</taxon>
        <taxon>Kitasatosporales</taxon>
        <taxon>Streptomycetaceae</taxon>
        <taxon>Streptomyces</taxon>
    </lineage>
</organism>
<keyword evidence="1" id="KW-0418">Kinase</keyword>
<dbReference type="Gene3D" id="3.30.565.10">
    <property type="entry name" value="Histidine kinase-like ATPase, C-terminal domain"/>
    <property type="match status" value="1"/>
</dbReference>
<reference evidence="3" key="1">
    <citation type="journal article" date="2014" name="Int. J. Syst. Evol. Microbiol.">
        <title>Complete genome sequence of Corynebacterium casei LMG S-19264T (=DSM 44701T), isolated from a smear-ripened cheese.</title>
        <authorList>
            <consortium name="US DOE Joint Genome Institute (JGI-PGF)"/>
            <person name="Walter F."/>
            <person name="Albersmeier A."/>
            <person name="Kalinowski J."/>
            <person name="Ruckert C."/>
        </authorList>
    </citation>
    <scope>NUCLEOTIDE SEQUENCE</scope>
    <source>
        <strain evidence="3">JCM 3131</strain>
    </source>
</reference>
<dbReference type="Pfam" id="PF13581">
    <property type="entry name" value="HATPase_c_2"/>
    <property type="match status" value="1"/>
</dbReference>
<dbReference type="Proteomes" id="UP000620156">
    <property type="component" value="Unassembled WGS sequence"/>
</dbReference>
<accession>A0A918BBU7</accession>
<dbReference type="InterPro" id="IPR003594">
    <property type="entry name" value="HATPase_dom"/>
</dbReference>
<dbReference type="EMBL" id="BMQK01000003">
    <property type="protein sequence ID" value="GGQ50668.1"/>
    <property type="molecule type" value="Genomic_DNA"/>
</dbReference>
<dbReference type="AlphaFoldDB" id="A0A918BBU7"/>
<dbReference type="GO" id="GO:0005524">
    <property type="term" value="F:ATP binding"/>
    <property type="evidence" value="ECO:0007669"/>
    <property type="project" value="UniProtKB-KW"/>
</dbReference>
<evidence type="ECO:0000313" key="4">
    <source>
        <dbReference type="Proteomes" id="UP000620156"/>
    </source>
</evidence>